<keyword evidence="5" id="KW-0460">Magnesium</keyword>
<keyword evidence="3" id="KW-0479">Metal-binding</keyword>
<reference evidence="11 12" key="1">
    <citation type="submission" date="2018-07" db="EMBL/GenBank/DDBJ databases">
        <title>The complete nuclear genome of the prasinophyte Chloropicon primus (CCMP1205).</title>
        <authorList>
            <person name="Pombert J.-F."/>
            <person name="Otis C."/>
            <person name="Turmel M."/>
            <person name="Lemieux C."/>
        </authorList>
    </citation>
    <scope>NUCLEOTIDE SEQUENCE [LARGE SCALE GENOMIC DNA]</scope>
    <source>
        <strain evidence="11 12">CCMP1205</strain>
    </source>
</reference>
<dbReference type="InterPro" id="IPR014100">
    <property type="entry name" value="GTP-bd_Obg/CgtA"/>
</dbReference>
<evidence type="ECO:0000256" key="2">
    <source>
        <dbReference type="ARBA" id="ARBA00007699"/>
    </source>
</evidence>
<sequence length="631" mass="68981">MMSALELAAKVKASAKVLALNQSRCLRSSVSVTRPHPCGNLVHGLFFRTAATTTRRRDAAGSALKALSSRDERRGQGKYDEYEDWDFGGGGGFEAEEAPRARERRSVPAEVRCFDTAKICAQSGKGGDGQVSFRREKYVPRGGPDGGNGGRGGHVWVVAAKGLNSLSSFRNKIHFRAKKGAPGQGRNCAGAAGEDVEIQVPIGTIIRKAGMGPGFSRIEGGDEHEGGGATGGFGYSDVSEVETVSFDNSEANLSELDQLGSLELLREGERKLLLHGGRGGRGNASFRSSTNKTPRLSESGEEGIEEWFELELKLVADVGIVGAPNAGKSTLLASLSNAKPKIANYPFTTLVPNLGVCDKLGYKSIVFADVPGLLEGAHTGVGLGQEFLRHCERCNVLVQVIDGDSPDPLGDFHAIRTELDLFSESLAAKDFIVAINKIDIPGVLDRTRDLQEYLTENGIELHTISAAARQGIDPLLKSVDSVLLRFTKEQEQEFGSTYGGFVEDGFGPPEDELDRASEYKKLKREADKATTRRDFSDFTLHFEGATRTWLVKGRAFESYVQMTDWQYYQAWQRFRKIIKVSGLYNALKRQGIKHGDTVCIGAQTFEWNNKMDHDLSYGEWKDYMDAETKKE</sequence>
<evidence type="ECO:0000256" key="3">
    <source>
        <dbReference type="ARBA" id="ARBA00022723"/>
    </source>
</evidence>
<dbReference type="GO" id="GO:0005739">
    <property type="term" value="C:mitochondrion"/>
    <property type="evidence" value="ECO:0007669"/>
    <property type="project" value="TreeGrafter"/>
</dbReference>
<dbReference type="PROSITE" id="PS51881">
    <property type="entry name" value="OCT"/>
    <property type="match status" value="1"/>
</dbReference>
<dbReference type="SUPFAM" id="SSF82051">
    <property type="entry name" value="Obg GTP-binding protein N-terminal domain"/>
    <property type="match status" value="1"/>
</dbReference>
<evidence type="ECO:0000259" key="8">
    <source>
        <dbReference type="PROSITE" id="PS51710"/>
    </source>
</evidence>
<evidence type="ECO:0000313" key="11">
    <source>
        <dbReference type="EMBL" id="QDZ18715.1"/>
    </source>
</evidence>
<dbReference type="PRINTS" id="PR00326">
    <property type="entry name" value="GTP1OBG"/>
</dbReference>
<feature type="region of interest" description="Disordered" evidence="7">
    <location>
        <begin position="277"/>
        <end position="300"/>
    </location>
</feature>
<dbReference type="GO" id="GO:0042254">
    <property type="term" value="P:ribosome biogenesis"/>
    <property type="evidence" value="ECO:0007669"/>
    <property type="project" value="UniProtKB-UniRule"/>
</dbReference>
<dbReference type="HAMAP" id="MF_01454">
    <property type="entry name" value="GTPase_Obg"/>
    <property type="match status" value="1"/>
</dbReference>
<dbReference type="Gene3D" id="3.30.300.350">
    <property type="entry name" value="GTP-binding protein OBG, C-terminal domain"/>
    <property type="match status" value="1"/>
</dbReference>
<comment type="similarity">
    <text evidence="2">Belongs to the TRAFAC class OBG-HflX-like GTPase superfamily. OBG GTPase family.</text>
</comment>
<dbReference type="GO" id="GO:0005525">
    <property type="term" value="F:GTP binding"/>
    <property type="evidence" value="ECO:0007669"/>
    <property type="project" value="UniProtKB-KW"/>
</dbReference>
<dbReference type="CDD" id="cd01898">
    <property type="entry name" value="Obg"/>
    <property type="match status" value="1"/>
</dbReference>
<evidence type="ECO:0000259" key="10">
    <source>
        <dbReference type="PROSITE" id="PS51883"/>
    </source>
</evidence>
<dbReference type="Pfam" id="PF01926">
    <property type="entry name" value="MMR_HSR1"/>
    <property type="match status" value="1"/>
</dbReference>
<gene>
    <name evidence="11" type="ORF">A3770_02p12330</name>
</gene>
<dbReference type="InterPro" id="IPR036346">
    <property type="entry name" value="GTP-bd_prot_GTP1/OBG_C_sf"/>
</dbReference>
<dbReference type="Gene3D" id="3.40.50.300">
    <property type="entry name" value="P-loop containing nucleotide triphosphate hydrolases"/>
    <property type="match status" value="1"/>
</dbReference>
<organism evidence="11 12">
    <name type="scientific">Chloropicon primus</name>
    <dbReference type="NCBI Taxonomy" id="1764295"/>
    <lineage>
        <taxon>Eukaryota</taxon>
        <taxon>Viridiplantae</taxon>
        <taxon>Chlorophyta</taxon>
        <taxon>Chloropicophyceae</taxon>
        <taxon>Chloropicales</taxon>
        <taxon>Chloropicaceae</taxon>
        <taxon>Chloropicon</taxon>
    </lineage>
</organism>
<accession>A0A5B8MGC5</accession>
<evidence type="ECO:0000313" key="12">
    <source>
        <dbReference type="Proteomes" id="UP000316726"/>
    </source>
</evidence>
<dbReference type="EMBL" id="CP031035">
    <property type="protein sequence ID" value="QDZ18715.1"/>
    <property type="molecule type" value="Genomic_DNA"/>
</dbReference>
<dbReference type="Proteomes" id="UP000316726">
    <property type="component" value="Chromosome 2"/>
</dbReference>
<dbReference type="InterPro" id="IPR045086">
    <property type="entry name" value="OBG_GTPase"/>
</dbReference>
<evidence type="ECO:0000256" key="4">
    <source>
        <dbReference type="ARBA" id="ARBA00022741"/>
    </source>
</evidence>
<dbReference type="NCBIfam" id="NF008956">
    <property type="entry name" value="PRK12299.1"/>
    <property type="match status" value="1"/>
</dbReference>
<dbReference type="Gene3D" id="2.70.210.12">
    <property type="entry name" value="GTP1/OBG domain"/>
    <property type="match status" value="1"/>
</dbReference>
<evidence type="ECO:0000256" key="6">
    <source>
        <dbReference type="ARBA" id="ARBA00023134"/>
    </source>
</evidence>
<keyword evidence="12" id="KW-1185">Reference proteome</keyword>
<dbReference type="GO" id="GO:0003924">
    <property type="term" value="F:GTPase activity"/>
    <property type="evidence" value="ECO:0007669"/>
    <property type="project" value="InterPro"/>
</dbReference>
<dbReference type="STRING" id="1764295.A0A5B8MGC5"/>
<proteinExistence type="inferred from homology"/>
<dbReference type="PANTHER" id="PTHR11702">
    <property type="entry name" value="DEVELOPMENTALLY REGULATED GTP-BINDING PROTEIN-RELATED"/>
    <property type="match status" value="1"/>
</dbReference>
<dbReference type="AlphaFoldDB" id="A0A5B8MGC5"/>
<dbReference type="InterPro" id="IPR006074">
    <property type="entry name" value="GTP1-OBG_CS"/>
</dbReference>
<dbReference type="PROSITE" id="PS51883">
    <property type="entry name" value="OBG"/>
    <property type="match status" value="1"/>
</dbReference>
<dbReference type="PROSITE" id="PS00905">
    <property type="entry name" value="GTP1_OBG"/>
    <property type="match status" value="1"/>
</dbReference>
<dbReference type="SUPFAM" id="SSF102741">
    <property type="entry name" value="Obg GTP-binding protein C-terminal domain"/>
    <property type="match status" value="1"/>
</dbReference>
<dbReference type="GO" id="GO:0000287">
    <property type="term" value="F:magnesium ion binding"/>
    <property type="evidence" value="ECO:0007669"/>
    <property type="project" value="InterPro"/>
</dbReference>
<dbReference type="Pfam" id="PF09269">
    <property type="entry name" value="DUF1967"/>
    <property type="match status" value="1"/>
</dbReference>
<keyword evidence="4" id="KW-0547">Nucleotide-binding</keyword>
<dbReference type="PROSITE" id="PS51710">
    <property type="entry name" value="G_OBG"/>
    <property type="match status" value="1"/>
</dbReference>
<evidence type="ECO:0000256" key="5">
    <source>
        <dbReference type="ARBA" id="ARBA00022842"/>
    </source>
</evidence>
<evidence type="ECO:0000256" key="1">
    <source>
        <dbReference type="ARBA" id="ARBA00001946"/>
    </source>
</evidence>
<dbReference type="FunFam" id="2.70.210.12:FF:000001">
    <property type="entry name" value="GTPase Obg"/>
    <property type="match status" value="1"/>
</dbReference>
<dbReference type="SUPFAM" id="SSF52540">
    <property type="entry name" value="P-loop containing nucleoside triphosphate hydrolases"/>
    <property type="match status" value="1"/>
</dbReference>
<dbReference type="OrthoDB" id="347018at2759"/>
<dbReference type="Pfam" id="PF01018">
    <property type="entry name" value="GTP1_OBG"/>
    <property type="match status" value="2"/>
</dbReference>
<dbReference type="InterPro" id="IPR006073">
    <property type="entry name" value="GTP-bd"/>
</dbReference>
<comment type="cofactor">
    <cofactor evidence="1">
        <name>Mg(2+)</name>
        <dbReference type="ChEBI" id="CHEBI:18420"/>
    </cofactor>
</comment>
<dbReference type="InterPro" id="IPR015349">
    <property type="entry name" value="OCT_dom"/>
</dbReference>
<feature type="domain" description="OBG-type G" evidence="8">
    <location>
        <begin position="316"/>
        <end position="484"/>
    </location>
</feature>
<dbReference type="InterPro" id="IPR027417">
    <property type="entry name" value="P-loop_NTPase"/>
</dbReference>
<keyword evidence="6" id="KW-0342">GTP-binding</keyword>
<feature type="compositionally biased region" description="Polar residues" evidence="7">
    <location>
        <begin position="285"/>
        <end position="294"/>
    </location>
</feature>
<feature type="domain" description="OCT" evidence="9">
    <location>
        <begin position="527"/>
        <end position="609"/>
    </location>
</feature>
<evidence type="ECO:0000259" key="9">
    <source>
        <dbReference type="PROSITE" id="PS51881"/>
    </source>
</evidence>
<name>A0A5B8MGC5_9CHLO</name>
<dbReference type="PANTHER" id="PTHR11702:SF44">
    <property type="entry name" value="GTP-BINDING PROTEIN OBGC, CHLOROPLASTIC"/>
    <property type="match status" value="1"/>
</dbReference>
<dbReference type="InterPro" id="IPR006169">
    <property type="entry name" value="GTP1_OBG_dom"/>
</dbReference>
<dbReference type="InterPro" id="IPR036726">
    <property type="entry name" value="GTP1_OBG_dom_sf"/>
</dbReference>
<dbReference type="NCBIfam" id="TIGR03595">
    <property type="entry name" value="Obg_CgtA_exten"/>
    <property type="match status" value="1"/>
</dbReference>
<evidence type="ECO:0000256" key="7">
    <source>
        <dbReference type="SAM" id="MobiDB-lite"/>
    </source>
</evidence>
<feature type="domain" description="Obg" evidence="10">
    <location>
        <begin position="111"/>
        <end position="315"/>
    </location>
</feature>
<dbReference type="InterPro" id="IPR031167">
    <property type="entry name" value="G_OBG"/>
</dbReference>
<protein>
    <submittedName>
        <fullName evidence="11">GTP-binding protein Obg/CgtA</fullName>
    </submittedName>
</protein>